<evidence type="ECO:0000313" key="8">
    <source>
        <dbReference type="Proteomes" id="UP001284601"/>
    </source>
</evidence>
<keyword evidence="4" id="KW-0812">Transmembrane</keyword>
<dbReference type="Pfam" id="PF07681">
    <property type="entry name" value="DoxX"/>
    <property type="match status" value="1"/>
</dbReference>
<proteinExistence type="inferred from homology"/>
<organism evidence="7 8">
    <name type="scientific">Conexibacter stalactiti</name>
    <dbReference type="NCBI Taxonomy" id="1940611"/>
    <lineage>
        <taxon>Bacteria</taxon>
        <taxon>Bacillati</taxon>
        <taxon>Actinomycetota</taxon>
        <taxon>Thermoleophilia</taxon>
        <taxon>Solirubrobacterales</taxon>
        <taxon>Conexibacteraceae</taxon>
        <taxon>Conexibacter</taxon>
    </lineage>
</organism>
<evidence type="ECO:0000256" key="1">
    <source>
        <dbReference type="ARBA" id="ARBA00004651"/>
    </source>
</evidence>
<evidence type="ECO:0000256" key="2">
    <source>
        <dbReference type="ARBA" id="ARBA00006679"/>
    </source>
</evidence>
<comment type="caution">
    <text evidence="7">The sequence shown here is derived from an EMBL/GenBank/DDBJ whole genome shotgun (WGS) entry which is preliminary data.</text>
</comment>
<keyword evidence="3" id="KW-1003">Cell membrane</keyword>
<evidence type="ECO:0000256" key="6">
    <source>
        <dbReference type="ARBA" id="ARBA00023136"/>
    </source>
</evidence>
<comment type="similarity">
    <text evidence="2">Belongs to the DoxX family.</text>
</comment>
<dbReference type="PANTHER" id="PTHR33452">
    <property type="entry name" value="OXIDOREDUCTASE CATD-RELATED"/>
    <property type="match status" value="1"/>
</dbReference>
<protein>
    <submittedName>
        <fullName evidence="7">DoxX family protein</fullName>
    </submittedName>
</protein>
<evidence type="ECO:0000256" key="5">
    <source>
        <dbReference type="ARBA" id="ARBA00022989"/>
    </source>
</evidence>
<dbReference type="Proteomes" id="UP001284601">
    <property type="component" value="Unassembled WGS sequence"/>
</dbReference>
<comment type="subcellular location">
    <subcellularLocation>
        <location evidence="1">Cell membrane</location>
        <topology evidence="1">Multi-pass membrane protein</topology>
    </subcellularLocation>
</comment>
<dbReference type="EMBL" id="JAWSTH010000099">
    <property type="protein sequence ID" value="MDW5597705.1"/>
    <property type="molecule type" value="Genomic_DNA"/>
</dbReference>
<reference evidence="8" key="1">
    <citation type="submission" date="2023-07" db="EMBL/GenBank/DDBJ databases">
        <title>Conexibacter stalactiti sp. nov., isolated from stalactites in a lava cave and emended description of the genus Conexibacter.</title>
        <authorList>
            <person name="Lee S.D."/>
        </authorList>
    </citation>
    <scope>NUCLEOTIDE SEQUENCE [LARGE SCALE GENOMIC DNA]</scope>
    <source>
        <strain evidence="8">KCTC 39840</strain>
    </source>
</reference>
<keyword evidence="5" id="KW-1133">Transmembrane helix</keyword>
<evidence type="ECO:0000256" key="4">
    <source>
        <dbReference type="ARBA" id="ARBA00022692"/>
    </source>
</evidence>
<dbReference type="PANTHER" id="PTHR33452:SF1">
    <property type="entry name" value="INNER MEMBRANE PROTEIN YPHA-RELATED"/>
    <property type="match status" value="1"/>
</dbReference>
<dbReference type="InterPro" id="IPR051907">
    <property type="entry name" value="DoxX-like_oxidoreductase"/>
</dbReference>
<gene>
    <name evidence="7" type="ORF">R7226_25360</name>
</gene>
<accession>A0ABU4HWU7</accession>
<keyword evidence="6" id="KW-0472">Membrane</keyword>
<evidence type="ECO:0000313" key="7">
    <source>
        <dbReference type="EMBL" id="MDW5597705.1"/>
    </source>
</evidence>
<dbReference type="InterPro" id="IPR032808">
    <property type="entry name" value="DoxX"/>
</dbReference>
<dbReference type="RefSeq" id="WP_318600170.1">
    <property type="nucleotide sequence ID" value="NZ_JAWSTH010000099.1"/>
</dbReference>
<name>A0ABU4HWU7_9ACTN</name>
<evidence type="ECO:0000256" key="3">
    <source>
        <dbReference type="ARBA" id="ARBA00022475"/>
    </source>
</evidence>
<sequence>MKLGLALLRATIGGLFIGHGTQKLFGWFGGHGPDATGQAFEGMGLSPGKQAAVAGGAAEAGGGALLALGLLTPAAGAALTGTMAAAVATAHRDRGPWVTEGGWEYNLVLTAAVFAIVDAGPGALSLDAARGRERWGAGWALAQLGAGLAGAALIVKQGQQKAAEQEAAR</sequence>
<keyword evidence="8" id="KW-1185">Reference proteome</keyword>